<keyword evidence="3 4" id="KW-0472">Membrane</keyword>
<keyword evidence="6" id="KW-1185">Reference proteome</keyword>
<dbReference type="GO" id="GO:0022857">
    <property type="term" value="F:transmembrane transporter activity"/>
    <property type="evidence" value="ECO:0007669"/>
    <property type="project" value="InterPro"/>
</dbReference>
<dbReference type="Proteomes" id="UP000324897">
    <property type="component" value="Chromosome 2"/>
</dbReference>
<feature type="transmembrane region" description="Helical" evidence="4">
    <location>
        <begin position="28"/>
        <end position="49"/>
    </location>
</feature>
<dbReference type="PANTHER" id="PTHR31218">
    <property type="entry name" value="WAT1-RELATED PROTEIN"/>
    <property type="match status" value="1"/>
</dbReference>
<keyword evidence="2 4" id="KW-1133">Transmembrane helix</keyword>
<dbReference type="OrthoDB" id="691821at2759"/>
<evidence type="ECO:0000313" key="5">
    <source>
        <dbReference type="EMBL" id="TVU25252.1"/>
    </source>
</evidence>
<name>A0A5J9UNA6_9POAL</name>
<evidence type="ECO:0000256" key="2">
    <source>
        <dbReference type="ARBA" id="ARBA00022989"/>
    </source>
</evidence>
<evidence type="ECO:0000256" key="3">
    <source>
        <dbReference type="ARBA" id="ARBA00023136"/>
    </source>
</evidence>
<reference evidence="5 6" key="1">
    <citation type="journal article" date="2019" name="Sci. Rep.">
        <title>A high-quality genome of Eragrostis curvula grass provides insights into Poaceae evolution and supports new strategies to enhance forage quality.</title>
        <authorList>
            <person name="Carballo J."/>
            <person name="Santos B.A.C.M."/>
            <person name="Zappacosta D."/>
            <person name="Garbus I."/>
            <person name="Selva J.P."/>
            <person name="Gallo C.A."/>
            <person name="Diaz A."/>
            <person name="Albertini E."/>
            <person name="Caccamo M."/>
            <person name="Echenique V."/>
        </authorList>
    </citation>
    <scope>NUCLEOTIDE SEQUENCE [LARGE SCALE GENOMIC DNA]</scope>
    <source>
        <strain evidence="6">cv. Victoria</strain>
        <tissue evidence="5">Leaf</tissue>
    </source>
</reference>
<dbReference type="Gramene" id="TVU25252">
    <property type="protein sequence ID" value="TVU25252"/>
    <property type="gene ID" value="EJB05_27742"/>
</dbReference>
<feature type="transmembrane region" description="Helical" evidence="4">
    <location>
        <begin position="69"/>
        <end position="91"/>
    </location>
</feature>
<organism evidence="5 6">
    <name type="scientific">Eragrostis curvula</name>
    <name type="common">weeping love grass</name>
    <dbReference type="NCBI Taxonomy" id="38414"/>
    <lineage>
        <taxon>Eukaryota</taxon>
        <taxon>Viridiplantae</taxon>
        <taxon>Streptophyta</taxon>
        <taxon>Embryophyta</taxon>
        <taxon>Tracheophyta</taxon>
        <taxon>Spermatophyta</taxon>
        <taxon>Magnoliopsida</taxon>
        <taxon>Liliopsida</taxon>
        <taxon>Poales</taxon>
        <taxon>Poaceae</taxon>
        <taxon>PACMAD clade</taxon>
        <taxon>Chloridoideae</taxon>
        <taxon>Eragrostideae</taxon>
        <taxon>Eragrostidinae</taxon>
        <taxon>Eragrostis</taxon>
    </lineage>
</organism>
<protein>
    <recommendedName>
        <fullName evidence="7">WAT1-related protein</fullName>
    </recommendedName>
</protein>
<evidence type="ECO:0008006" key="7">
    <source>
        <dbReference type="Google" id="ProtNLM"/>
    </source>
</evidence>
<keyword evidence="1 4" id="KW-0812">Transmembrane</keyword>
<dbReference type="InterPro" id="IPR030184">
    <property type="entry name" value="WAT1-related"/>
</dbReference>
<accession>A0A5J9UNA6</accession>
<proteinExistence type="predicted"/>
<sequence length="103" mass="11221">MPVATFCMALLFRKEVVKLRSPSGIAKLAGVALCLAGVFVITFYSGPALRPVNPHRAFAVHASGAPRRAQWIKGTFLMVIACTAWSLWVVLQVSNVKIFVYVS</sequence>
<dbReference type="EMBL" id="RWGY01000013">
    <property type="protein sequence ID" value="TVU25252.1"/>
    <property type="molecule type" value="Genomic_DNA"/>
</dbReference>
<feature type="non-terminal residue" evidence="5">
    <location>
        <position position="1"/>
    </location>
</feature>
<comment type="caution">
    <text evidence="5">The sequence shown here is derived from an EMBL/GenBank/DDBJ whole genome shotgun (WGS) entry which is preliminary data.</text>
</comment>
<gene>
    <name evidence="5" type="ORF">EJB05_27742</name>
</gene>
<dbReference type="AlphaFoldDB" id="A0A5J9UNA6"/>
<evidence type="ECO:0000313" key="6">
    <source>
        <dbReference type="Proteomes" id="UP000324897"/>
    </source>
</evidence>
<evidence type="ECO:0000256" key="4">
    <source>
        <dbReference type="SAM" id="Phobius"/>
    </source>
</evidence>
<dbReference type="GO" id="GO:0016020">
    <property type="term" value="C:membrane"/>
    <property type="evidence" value="ECO:0007669"/>
    <property type="project" value="InterPro"/>
</dbReference>
<evidence type="ECO:0000256" key="1">
    <source>
        <dbReference type="ARBA" id="ARBA00022692"/>
    </source>
</evidence>